<sequence length="57" mass="6658">MPKPAPPDQDPDRFRTSPPPEGHANYRFAWSAWVQLLYHQQTKNLLVSYSPKKLGFF</sequence>
<proteinExistence type="predicted"/>
<feature type="region of interest" description="Disordered" evidence="1">
    <location>
        <begin position="1"/>
        <end position="20"/>
    </location>
</feature>
<evidence type="ECO:0000313" key="2">
    <source>
        <dbReference type="EMBL" id="MBB5105604.1"/>
    </source>
</evidence>
<reference evidence="2 3" key="1">
    <citation type="submission" date="2020-08" db="EMBL/GenBank/DDBJ databases">
        <title>Genomic Encyclopedia of Type Strains, Phase III (KMG-III): the genomes of soil and plant-associated and newly described type strains.</title>
        <authorList>
            <person name="Whitman W."/>
        </authorList>
    </citation>
    <scope>NUCLEOTIDE SEQUENCE [LARGE SCALE GENOMIC DNA]</scope>
    <source>
        <strain evidence="2 3">CECT 3146</strain>
    </source>
</reference>
<gene>
    <name evidence="2" type="ORF">FHS40_004699</name>
</gene>
<comment type="caution">
    <text evidence="2">The sequence shown here is derived from an EMBL/GenBank/DDBJ whole genome shotgun (WGS) entry which is preliminary data.</text>
</comment>
<name>A0A7W8AVU7_STRST</name>
<organism evidence="2 3">
    <name type="scientific">Streptomyces spectabilis</name>
    <dbReference type="NCBI Taxonomy" id="68270"/>
    <lineage>
        <taxon>Bacteria</taxon>
        <taxon>Bacillati</taxon>
        <taxon>Actinomycetota</taxon>
        <taxon>Actinomycetes</taxon>
        <taxon>Kitasatosporales</taxon>
        <taxon>Streptomycetaceae</taxon>
        <taxon>Streptomyces</taxon>
    </lineage>
</organism>
<dbReference type="Proteomes" id="UP000549009">
    <property type="component" value="Unassembled WGS sequence"/>
</dbReference>
<dbReference type="AlphaFoldDB" id="A0A7W8AVU7"/>
<keyword evidence="3" id="KW-1185">Reference proteome</keyword>
<protein>
    <submittedName>
        <fullName evidence="2">Uncharacterized protein</fullName>
    </submittedName>
</protein>
<dbReference type="EMBL" id="JACHJD010000007">
    <property type="protein sequence ID" value="MBB5105604.1"/>
    <property type="molecule type" value="Genomic_DNA"/>
</dbReference>
<accession>A0A7W8AVU7</accession>
<evidence type="ECO:0000313" key="3">
    <source>
        <dbReference type="Proteomes" id="UP000549009"/>
    </source>
</evidence>
<evidence type="ECO:0000256" key="1">
    <source>
        <dbReference type="SAM" id="MobiDB-lite"/>
    </source>
</evidence>